<dbReference type="SUPFAM" id="SSF46689">
    <property type="entry name" value="Homeodomain-like"/>
    <property type="match status" value="1"/>
</dbReference>
<comment type="subcellular location">
    <subcellularLocation>
        <location evidence="1">Nucleus</location>
    </subcellularLocation>
</comment>
<gene>
    <name evidence="3" type="ORF">PR048_003035</name>
</gene>
<name>A0ABQ9IND9_9NEOP</name>
<protein>
    <recommendedName>
        <fullName evidence="5">HTH psq-type domain-containing protein</fullName>
    </recommendedName>
</protein>
<feature type="compositionally biased region" description="Polar residues" evidence="2">
    <location>
        <begin position="51"/>
        <end position="83"/>
    </location>
</feature>
<dbReference type="EMBL" id="JARBHB010000001">
    <property type="protein sequence ID" value="KAJ8897685.1"/>
    <property type="molecule type" value="Genomic_DNA"/>
</dbReference>
<dbReference type="Gene3D" id="1.10.10.60">
    <property type="entry name" value="Homeodomain-like"/>
    <property type="match status" value="1"/>
</dbReference>
<dbReference type="Proteomes" id="UP001159363">
    <property type="component" value="Chromosome 1"/>
</dbReference>
<proteinExistence type="predicted"/>
<evidence type="ECO:0000256" key="2">
    <source>
        <dbReference type="SAM" id="MobiDB-lite"/>
    </source>
</evidence>
<keyword evidence="4" id="KW-1185">Reference proteome</keyword>
<reference evidence="3 4" key="1">
    <citation type="submission" date="2023-02" db="EMBL/GenBank/DDBJ databases">
        <title>LHISI_Scaffold_Assembly.</title>
        <authorList>
            <person name="Stuart O.P."/>
            <person name="Cleave R."/>
            <person name="Magrath M.J.L."/>
            <person name="Mikheyev A.S."/>
        </authorList>
    </citation>
    <scope>NUCLEOTIDE SEQUENCE [LARGE SCALE GENOMIC DNA]</scope>
    <source>
        <strain evidence="3">Daus_M_001</strain>
        <tissue evidence="3">Leg muscle</tissue>
    </source>
</reference>
<sequence>MTRKRTRTTNRAKWTAESMKEALSAMTSGRRIRDVARSFGIPVSTLKDQYKSGQSHEASLGRNSTFSIDQAGKGTNQSYNHDG</sequence>
<evidence type="ECO:0008006" key="5">
    <source>
        <dbReference type="Google" id="ProtNLM"/>
    </source>
</evidence>
<dbReference type="InterPro" id="IPR009057">
    <property type="entry name" value="Homeodomain-like_sf"/>
</dbReference>
<comment type="caution">
    <text evidence="3">The sequence shown here is derived from an EMBL/GenBank/DDBJ whole genome shotgun (WGS) entry which is preliminary data.</text>
</comment>
<evidence type="ECO:0000313" key="4">
    <source>
        <dbReference type="Proteomes" id="UP001159363"/>
    </source>
</evidence>
<evidence type="ECO:0000313" key="3">
    <source>
        <dbReference type="EMBL" id="KAJ8897685.1"/>
    </source>
</evidence>
<feature type="region of interest" description="Disordered" evidence="2">
    <location>
        <begin position="48"/>
        <end position="83"/>
    </location>
</feature>
<accession>A0ABQ9IND9</accession>
<organism evidence="3 4">
    <name type="scientific">Dryococelus australis</name>
    <dbReference type="NCBI Taxonomy" id="614101"/>
    <lineage>
        <taxon>Eukaryota</taxon>
        <taxon>Metazoa</taxon>
        <taxon>Ecdysozoa</taxon>
        <taxon>Arthropoda</taxon>
        <taxon>Hexapoda</taxon>
        <taxon>Insecta</taxon>
        <taxon>Pterygota</taxon>
        <taxon>Neoptera</taxon>
        <taxon>Polyneoptera</taxon>
        <taxon>Phasmatodea</taxon>
        <taxon>Verophasmatodea</taxon>
        <taxon>Anareolatae</taxon>
        <taxon>Phasmatidae</taxon>
        <taxon>Eurycanthinae</taxon>
        <taxon>Dryococelus</taxon>
    </lineage>
</organism>
<evidence type="ECO:0000256" key="1">
    <source>
        <dbReference type="ARBA" id="ARBA00004123"/>
    </source>
</evidence>